<feature type="transmembrane region" description="Helical" evidence="5">
    <location>
        <begin position="215"/>
        <end position="233"/>
    </location>
</feature>
<protein>
    <submittedName>
        <fullName evidence="7">Phosphatase PAP2 family protein</fullName>
    </submittedName>
</protein>
<evidence type="ECO:0000256" key="3">
    <source>
        <dbReference type="ARBA" id="ARBA00022989"/>
    </source>
</evidence>
<dbReference type="RefSeq" id="WP_263038634.1">
    <property type="nucleotide sequence ID" value="NZ_JAOTPL010000019.1"/>
</dbReference>
<accession>A0AAE3ISR9</accession>
<reference evidence="7" key="1">
    <citation type="submission" date="2022-10" db="EMBL/GenBank/DDBJ databases">
        <authorList>
            <person name="Kim H.S."/>
            <person name="Kim J.-S."/>
            <person name="Suh M.K."/>
            <person name="Eom M.K."/>
            <person name="Lee J.-S."/>
        </authorList>
    </citation>
    <scope>NUCLEOTIDE SEQUENCE</scope>
    <source>
        <strain evidence="7">LIP-5</strain>
    </source>
</reference>
<feature type="transmembrane region" description="Helical" evidence="5">
    <location>
        <begin position="37"/>
        <end position="58"/>
    </location>
</feature>
<proteinExistence type="predicted"/>
<dbReference type="InterPro" id="IPR000326">
    <property type="entry name" value="PAP2/HPO"/>
</dbReference>
<feature type="transmembrane region" description="Helical" evidence="5">
    <location>
        <begin position="129"/>
        <end position="149"/>
    </location>
</feature>
<evidence type="ECO:0000256" key="4">
    <source>
        <dbReference type="ARBA" id="ARBA00023136"/>
    </source>
</evidence>
<dbReference type="SUPFAM" id="SSF48317">
    <property type="entry name" value="Acid phosphatase/Vanadium-dependent haloperoxidase"/>
    <property type="match status" value="1"/>
</dbReference>
<sequence>MNIPGKFHGISKIWFAVLIYFLIISVLQLIFDPAGILIPELLINRTIYLALFFVLIFFKKHFSAKIFHLLNVAGIYALLTFLYKETATLNTLIFPKIDAQLSLADEALFGFQPALYFSRWCSGCFWSELFFFGYFSYYLMPLIILFLLYKYYPHKIEAFGFVVISSFLVYYVLFILFPAAGPQFYFTYPDNAIDACGVFGHAIQLIQKHGEGPTGAFPSSHVAVSCIMLLWLYAHCRKWIKYFLPVVIILIFSTVYIKAHYVVDVVAGIVTAPLIYWATLRFYKSLLNRMSA</sequence>
<dbReference type="SMART" id="SM00014">
    <property type="entry name" value="acidPPc"/>
    <property type="match status" value="1"/>
</dbReference>
<keyword evidence="4 5" id="KW-0472">Membrane</keyword>
<dbReference type="Gene3D" id="1.20.144.10">
    <property type="entry name" value="Phosphatidic acid phosphatase type 2/haloperoxidase"/>
    <property type="match status" value="1"/>
</dbReference>
<dbReference type="Proteomes" id="UP001209317">
    <property type="component" value="Unassembled WGS sequence"/>
</dbReference>
<feature type="transmembrane region" description="Helical" evidence="5">
    <location>
        <begin position="12"/>
        <end position="31"/>
    </location>
</feature>
<evidence type="ECO:0000259" key="6">
    <source>
        <dbReference type="SMART" id="SM00014"/>
    </source>
</evidence>
<keyword evidence="2 5" id="KW-0812">Transmembrane</keyword>
<feature type="transmembrane region" description="Helical" evidence="5">
    <location>
        <begin position="161"/>
        <end position="180"/>
    </location>
</feature>
<comment type="subcellular location">
    <subcellularLocation>
        <location evidence="1">Membrane</location>
        <topology evidence="1">Multi-pass membrane protein</topology>
    </subcellularLocation>
</comment>
<evidence type="ECO:0000313" key="7">
    <source>
        <dbReference type="EMBL" id="MCU7695147.1"/>
    </source>
</evidence>
<feature type="transmembrane region" description="Helical" evidence="5">
    <location>
        <begin position="240"/>
        <end position="259"/>
    </location>
</feature>
<feature type="domain" description="Phosphatidic acid phosphatase type 2/haloperoxidase" evidence="6">
    <location>
        <begin position="154"/>
        <end position="280"/>
    </location>
</feature>
<feature type="transmembrane region" description="Helical" evidence="5">
    <location>
        <begin position="265"/>
        <end position="283"/>
    </location>
</feature>
<feature type="transmembrane region" description="Helical" evidence="5">
    <location>
        <begin position="65"/>
        <end position="83"/>
    </location>
</feature>
<keyword evidence="3 5" id="KW-1133">Transmembrane helix</keyword>
<gene>
    <name evidence="7" type="ORF">OD355_11520</name>
</gene>
<dbReference type="InterPro" id="IPR036938">
    <property type="entry name" value="PAP2/HPO_sf"/>
</dbReference>
<keyword evidence="8" id="KW-1185">Reference proteome</keyword>
<evidence type="ECO:0000256" key="2">
    <source>
        <dbReference type="ARBA" id="ARBA00022692"/>
    </source>
</evidence>
<dbReference type="InterPro" id="IPR052185">
    <property type="entry name" value="IPC_Synthase-Related"/>
</dbReference>
<dbReference type="AlphaFoldDB" id="A0AAE3ISR9"/>
<dbReference type="InterPro" id="IPR026841">
    <property type="entry name" value="Aur1/Ipt1"/>
</dbReference>
<evidence type="ECO:0000256" key="1">
    <source>
        <dbReference type="ARBA" id="ARBA00004141"/>
    </source>
</evidence>
<dbReference type="PANTHER" id="PTHR31310">
    <property type="match status" value="1"/>
</dbReference>
<dbReference type="Pfam" id="PF14378">
    <property type="entry name" value="PAP2_3"/>
    <property type="match status" value="1"/>
</dbReference>
<comment type="caution">
    <text evidence="7">The sequence shown here is derived from an EMBL/GenBank/DDBJ whole genome shotgun (WGS) entry which is preliminary data.</text>
</comment>
<evidence type="ECO:0000256" key="5">
    <source>
        <dbReference type="SAM" id="Phobius"/>
    </source>
</evidence>
<name>A0AAE3ISR9_9BACT</name>
<dbReference type="PANTHER" id="PTHR31310:SF7">
    <property type="entry name" value="PA-PHOSPHATASE RELATED-FAMILY PROTEIN DDB_G0268928"/>
    <property type="match status" value="1"/>
</dbReference>
<dbReference type="EMBL" id="JAOTPL010000019">
    <property type="protein sequence ID" value="MCU7695147.1"/>
    <property type="molecule type" value="Genomic_DNA"/>
</dbReference>
<dbReference type="GO" id="GO:0016020">
    <property type="term" value="C:membrane"/>
    <property type="evidence" value="ECO:0007669"/>
    <property type="project" value="UniProtKB-SubCell"/>
</dbReference>
<evidence type="ECO:0000313" key="8">
    <source>
        <dbReference type="Proteomes" id="UP001209317"/>
    </source>
</evidence>
<organism evidence="7 8">
    <name type="scientific">Haoranjiania flava</name>
    <dbReference type="NCBI Taxonomy" id="1856322"/>
    <lineage>
        <taxon>Bacteria</taxon>
        <taxon>Pseudomonadati</taxon>
        <taxon>Bacteroidota</taxon>
        <taxon>Chitinophagia</taxon>
        <taxon>Chitinophagales</taxon>
        <taxon>Chitinophagaceae</taxon>
        <taxon>Haoranjiania</taxon>
    </lineage>
</organism>